<name>A0A6P2CYW8_9BACT</name>
<dbReference type="SUPFAM" id="SSF81464">
    <property type="entry name" value="Cytochrome c oxidase subunit II-like, transmembrane region"/>
    <property type="match status" value="1"/>
</dbReference>
<feature type="compositionally biased region" description="Polar residues" evidence="18">
    <location>
        <begin position="355"/>
        <end position="367"/>
    </location>
</feature>
<reference evidence="23 24" key="1">
    <citation type="submission" date="2019-05" db="EMBL/GenBank/DDBJ databases">
        <authorList>
            <consortium name="Science for Life Laboratories"/>
        </authorList>
    </citation>
    <scope>NUCLEOTIDE SEQUENCE [LARGE SCALE GENOMIC DNA]</scope>
    <source>
        <strain evidence="23">Soil9</strain>
    </source>
</reference>
<evidence type="ECO:0000259" key="22">
    <source>
        <dbReference type="PROSITE" id="PS51007"/>
    </source>
</evidence>
<keyword evidence="3 16" id="KW-0813">Transport</keyword>
<dbReference type="InterPro" id="IPR045187">
    <property type="entry name" value="CcO_II"/>
</dbReference>
<feature type="transmembrane region" description="Helical" evidence="19">
    <location>
        <begin position="24"/>
        <end position="48"/>
    </location>
</feature>
<evidence type="ECO:0000256" key="14">
    <source>
        <dbReference type="ARBA" id="ARBA00024688"/>
    </source>
</evidence>
<evidence type="ECO:0000256" key="4">
    <source>
        <dbReference type="ARBA" id="ARBA00022617"/>
    </source>
</evidence>
<dbReference type="Gene3D" id="1.10.760.10">
    <property type="entry name" value="Cytochrome c-like domain"/>
    <property type="match status" value="1"/>
</dbReference>
<dbReference type="InterPro" id="IPR014222">
    <property type="entry name" value="Cyt_c_oxidase_su2"/>
</dbReference>
<keyword evidence="12 17" id="KW-0186">Copper</keyword>
<evidence type="ECO:0000256" key="13">
    <source>
        <dbReference type="ARBA" id="ARBA00023136"/>
    </source>
</evidence>
<dbReference type="EMBL" id="LR593886">
    <property type="protein sequence ID" value="VTR92352.1"/>
    <property type="molecule type" value="Genomic_DNA"/>
</dbReference>
<dbReference type="PROSITE" id="PS51007">
    <property type="entry name" value="CYTC"/>
    <property type="match status" value="1"/>
</dbReference>
<keyword evidence="6 16" id="KW-0812">Transmembrane</keyword>
<dbReference type="SUPFAM" id="SSF49503">
    <property type="entry name" value="Cupredoxins"/>
    <property type="match status" value="1"/>
</dbReference>
<feature type="domain" description="Cytochrome c" evidence="22">
    <location>
        <begin position="240"/>
        <end position="335"/>
    </location>
</feature>
<accession>A0A6P2CYW8</accession>
<comment type="function">
    <text evidence="14 17">Subunits I and II form the functional core of the enzyme complex. Electrons originating in cytochrome c are transferred via heme a and Cu(A) to the binuclear center formed by heme a3 and Cu(B).</text>
</comment>
<keyword evidence="13 19" id="KW-0472">Membrane</keyword>
<comment type="similarity">
    <text evidence="2 16">Belongs to the cytochrome c oxidase subunit 2 family.</text>
</comment>
<dbReference type="InterPro" id="IPR008972">
    <property type="entry name" value="Cupredoxin"/>
</dbReference>
<evidence type="ECO:0000256" key="11">
    <source>
        <dbReference type="ARBA" id="ARBA00023004"/>
    </source>
</evidence>
<keyword evidence="4 15" id="KW-0349">Heme</keyword>
<keyword evidence="9 16" id="KW-0249">Electron transport</keyword>
<organism evidence="23 24">
    <name type="scientific">Gemmata massiliana</name>
    <dbReference type="NCBI Taxonomy" id="1210884"/>
    <lineage>
        <taxon>Bacteria</taxon>
        <taxon>Pseudomonadati</taxon>
        <taxon>Planctomycetota</taxon>
        <taxon>Planctomycetia</taxon>
        <taxon>Gemmatales</taxon>
        <taxon>Gemmataceae</taxon>
        <taxon>Gemmata</taxon>
    </lineage>
</organism>
<dbReference type="Gene3D" id="1.10.287.90">
    <property type="match status" value="1"/>
</dbReference>
<dbReference type="Pfam" id="PF02790">
    <property type="entry name" value="COX2_TM"/>
    <property type="match status" value="1"/>
</dbReference>
<dbReference type="GO" id="GO:0005507">
    <property type="term" value="F:copper ion binding"/>
    <property type="evidence" value="ECO:0007669"/>
    <property type="project" value="InterPro"/>
</dbReference>
<evidence type="ECO:0000256" key="8">
    <source>
        <dbReference type="ARBA" id="ARBA00022967"/>
    </source>
</evidence>
<keyword evidence="5 16" id="KW-0679">Respiratory chain</keyword>
<proteinExistence type="inferred from homology"/>
<evidence type="ECO:0000259" key="20">
    <source>
        <dbReference type="PROSITE" id="PS50857"/>
    </source>
</evidence>
<dbReference type="Pfam" id="PF00034">
    <property type="entry name" value="Cytochrom_C"/>
    <property type="match status" value="1"/>
</dbReference>
<dbReference type="CDD" id="cd13915">
    <property type="entry name" value="CuRO_HCO_II_like_2"/>
    <property type="match status" value="1"/>
</dbReference>
<evidence type="ECO:0000256" key="2">
    <source>
        <dbReference type="ARBA" id="ARBA00007866"/>
    </source>
</evidence>
<dbReference type="Pfam" id="PF00116">
    <property type="entry name" value="COX2"/>
    <property type="match status" value="1"/>
</dbReference>
<dbReference type="RefSeq" id="WP_232069565.1">
    <property type="nucleotide sequence ID" value="NZ_LR593886.1"/>
</dbReference>
<comment type="cofactor">
    <cofactor evidence="17">
        <name>Cu cation</name>
        <dbReference type="ChEBI" id="CHEBI:23378"/>
    </cofactor>
    <text evidence="17">Binds a copper A center.</text>
</comment>
<dbReference type="PRINTS" id="PR01166">
    <property type="entry name" value="CYCOXIDASEII"/>
</dbReference>
<dbReference type="Gene3D" id="2.60.40.420">
    <property type="entry name" value="Cupredoxins - blue copper proteins"/>
    <property type="match status" value="1"/>
</dbReference>
<evidence type="ECO:0000256" key="12">
    <source>
        <dbReference type="ARBA" id="ARBA00023008"/>
    </source>
</evidence>
<evidence type="ECO:0000256" key="16">
    <source>
        <dbReference type="RuleBase" id="RU000456"/>
    </source>
</evidence>
<evidence type="ECO:0000313" key="23">
    <source>
        <dbReference type="EMBL" id="VTR92352.1"/>
    </source>
</evidence>
<dbReference type="SUPFAM" id="SSF46626">
    <property type="entry name" value="Cytochrome c"/>
    <property type="match status" value="1"/>
</dbReference>
<dbReference type="PROSITE" id="PS00078">
    <property type="entry name" value="COX2"/>
    <property type="match status" value="1"/>
</dbReference>
<dbReference type="AlphaFoldDB" id="A0A6P2CYW8"/>
<dbReference type="EC" id="7.1.1.9" evidence="17"/>
<keyword evidence="24" id="KW-1185">Reference proteome</keyword>
<evidence type="ECO:0000259" key="21">
    <source>
        <dbReference type="PROSITE" id="PS50999"/>
    </source>
</evidence>
<gene>
    <name evidence="23" type="ORF">SOIL9_53620</name>
</gene>
<evidence type="ECO:0000256" key="7">
    <source>
        <dbReference type="ARBA" id="ARBA00022723"/>
    </source>
</evidence>
<comment type="catalytic activity">
    <reaction evidence="17">
        <text>4 Fe(II)-[cytochrome c] + O2 + 8 H(+)(in) = 4 Fe(III)-[cytochrome c] + 2 H2O + 4 H(+)(out)</text>
        <dbReference type="Rhea" id="RHEA:11436"/>
        <dbReference type="Rhea" id="RHEA-COMP:10350"/>
        <dbReference type="Rhea" id="RHEA-COMP:14399"/>
        <dbReference type="ChEBI" id="CHEBI:15377"/>
        <dbReference type="ChEBI" id="CHEBI:15378"/>
        <dbReference type="ChEBI" id="CHEBI:15379"/>
        <dbReference type="ChEBI" id="CHEBI:29033"/>
        <dbReference type="ChEBI" id="CHEBI:29034"/>
        <dbReference type="EC" id="7.1.1.9"/>
    </reaction>
</comment>
<protein>
    <recommendedName>
        <fullName evidence="17">Cytochrome c oxidase subunit 2</fullName>
        <ecNumber evidence="17">7.1.1.9</ecNumber>
    </recommendedName>
</protein>
<dbReference type="PANTHER" id="PTHR22888">
    <property type="entry name" value="CYTOCHROME C OXIDASE, SUBUNIT II"/>
    <property type="match status" value="1"/>
</dbReference>
<dbReference type="InterPro" id="IPR001505">
    <property type="entry name" value="Copper_CuA"/>
</dbReference>
<dbReference type="GO" id="GO:0016491">
    <property type="term" value="F:oxidoreductase activity"/>
    <property type="evidence" value="ECO:0007669"/>
    <property type="project" value="InterPro"/>
</dbReference>
<keyword evidence="10 19" id="KW-1133">Transmembrane helix</keyword>
<dbReference type="GO" id="GO:0004129">
    <property type="term" value="F:cytochrome-c oxidase activity"/>
    <property type="evidence" value="ECO:0007669"/>
    <property type="project" value="UniProtKB-EC"/>
</dbReference>
<feature type="transmembrane region" description="Helical" evidence="19">
    <location>
        <begin position="69"/>
        <end position="91"/>
    </location>
</feature>
<dbReference type="Proteomes" id="UP000464178">
    <property type="component" value="Chromosome"/>
</dbReference>
<dbReference type="InterPro" id="IPR036909">
    <property type="entry name" value="Cyt_c-like_dom_sf"/>
</dbReference>
<keyword evidence="8" id="KW-1278">Translocase</keyword>
<dbReference type="InterPro" id="IPR036257">
    <property type="entry name" value="Cyt_c_oxidase_su2_TM_sf"/>
</dbReference>
<feature type="region of interest" description="Disordered" evidence="18">
    <location>
        <begin position="338"/>
        <end position="367"/>
    </location>
</feature>
<evidence type="ECO:0000313" key="24">
    <source>
        <dbReference type="Proteomes" id="UP000464178"/>
    </source>
</evidence>
<dbReference type="PROSITE" id="PS50999">
    <property type="entry name" value="COX2_TM"/>
    <property type="match status" value="1"/>
</dbReference>
<feature type="domain" description="Cytochrome oxidase subunit II copper A binding" evidence="20">
    <location>
        <begin position="99"/>
        <end position="226"/>
    </location>
</feature>
<evidence type="ECO:0000256" key="17">
    <source>
        <dbReference type="RuleBase" id="RU004024"/>
    </source>
</evidence>
<evidence type="ECO:0000256" key="1">
    <source>
        <dbReference type="ARBA" id="ARBA00004141"/>
    </source>
</evidence>
<dbReference type="GO" id="GO:0020037">
    <property type="term" value="F:heme binding"/>
    <property type="evidence" value="ECO:0007669"/>
    <property type="project" value="InterPro"/>
</dbReference>
<evidence type="ECO:0000256" key="6">
    <source>
        <dbReference type="ARBA" id="ARBA00022692"/>
    </source>
</evidence>
<evidence type="ECO:0000256" key="9">
    <source>
        <dbReference type="ARBA" id="ARBA00022982"/>
    </source>
</evidence>
<sequence>MTTLSMLPFIPERASTLADQFEYLFWYITITTGVVGLGVYAALAYFCVRYRRGATSGSTPRILGSTRLELAWTVVPLLVFLTFFAWGMFVYNHAAHAPADSEEIFIIGKQWMWKAQYPNGQRVIIGGNPANMTEAERKSIGKLVVPLNKPVKLTLTSEDVIHDFGVPAFRSKIDVLPGRYTTVWYQPTKLGEYHVYCDQYCGTWHSLMVGKIAVVPEQEYRDFLQGFKPLQGSDNAVDGSLAHEGRQLFLKLQCINCHGANATAKAPVLEGLYGSRVPLAGGGAEIADDHYIIESIRRPRLKAVEGWEKIMPDYNESQVSAEEMNALVAYIRSLKKGTTPDNTQRFPAPVGAPTERTQSTVPTPGGK</sequence>
<dbReference type="GO" id="GO:0005886">
    <property type="term" value="C:plasma membrane"/>
    <property type="evidence" value="ECO:0007669"/>
    <property type="project" value="UniProtKB-SubCell"/>
</dbReference>
<evidence type="ECO:0000256" key="10">
    <source>
        <dbReference type="ARBA" id="ARBA00022989"/>
    </source>
</evidence>
<evidence type="ECO:0000256" key="18">
    <source>
        <dbReference type="SAM" id="MobiDB-lite"/>
    </source>
</evidence>
<dbReference type="InterPro" id="IPR002429">
    <property type="entry name" value="CcO_II-like_C"/>
</dbReference>
<evidence type="ECO:0000256" key="15">
    <source>
        <dbReference type="PROSITE-ProRule" id="PRU00433"/>
    </source>
</evidence>
<dbReference type="NCBIfam" id="TIGR02866">
    <property type="entry name" value="CoxB"/>
    <property type="match status" value="1"/>
</dbReference>
<dbReference type="PROSITE" id="PS50857">
    <property type="entry name" value="COX2_CUA"/>
    <property type="match status" value="1"/>
</dbReference>
<dbReference type="InterPro" id="IPR011759">
    <property type="entry name" value="Cyt_c_oxidase_su2_TM_dom"/>
</dbReference>
<keyword evidence="11 15" id="KW-0408">Iron</keyword>
<dbReference type="InterPro" id="IPR009056">
    <property type="entry name" value="Cyt_c-like_dom"/>
</dbReference>
<keyword evidence="7 15" id="KW-0479">Metal-binding</keyword>
<comment type="subcellular location">
    <subcellularLocation>
        <location evidence="16">Cell membrane</location>
        <topology evidence="16">Multi-pass membrane protein</topology>
    </subcellularLocation>
    <subcellularLocation>
        <location evidence="1">Membrane</location>
        <topology evidence="1">Multi-pass membrane protein</topology>
    </subcellularLocation>
</comment>
<dbReference type="KEGG" id="gms:SOIL9_53620"/>
<feature type="domain" description="Cytochrome oxidase subunit II transmembrane region profile" evidence="21">
    <location>
        <begin position="1"/>
        <end position="98"/>
    </location>
</feature>
<evidence type="ECO:0000256" key="5">
    <source>
        <dbReference type="ARBA" id="ARBA00022660"/>
    </source>
</evidence>
<dbReference type="PANTHER" id="PTHR22888:SF9">
    <property type="entry name" value="CYTOCHROME C OXIDASE SUBUNIT 2"/>
    <property type="match status" value="1"/>
</dbReference>
<dbReference type="GO" id="GO:0042773">
    <property type="term" value="P:ATP synthesis coupled electron transport"/>
    <property type="evidence" value="ECO:0007669"/>
    <property type="project" value="TreeGrafter"/>
</dbReference>
<evidence type="ECO:0000256" key="3">
    <source>
        <dbReference type="ARBA" id="ARBA00022448"/>
    </source>
</evidence>
<evidence type="ECO:0000256" key="19">
    <source>
        <dbReference type="SAM" id="Phobius"/>
    </source>
</evidence>